<proteinExistence type="predicted"/>
<dbReference type="Gene3D" id="3.40.630.30">
    <property type="match status" value="1"/>
</dbReference>
<evidence type="ECO:0000313" key="3">
    <source>
        <dbReference type="Proteomes" id="UP000580474"/>
    </source>
</evidence>
<dbReference type="AlphaFoldDB" id="A0A840NDY3"/>
<evidence type="ECO:0000313" key="2">
    <source>
        <dbReference type="EMBL" id="MBB5067539.1"/>
    </source>
</evidence>
<dbReference type="InterPro" id="IPR016181">
    <property type="entry name" value="Acyl_CoA_acyltransferase"/>
</dbReference>
<dbReference type="GO" id="GO:0016747">
    <property type="term" value="F:acyltransferase activity, transferring groups other than amino-acyl groups"/>
    <property type="evidence" value="ECO:0007669"/>
    <property type="project" value="InterPro"/>
</dbReference>
<organism evidence="2 3">
    <name type="scientific">Saccharopolyspora gloriosae</name>
    <dbReference type="NCBI Taxonomy" id="455344"/>
    <lineage>
        <taxon>Bacteria</taxon>
        <taxon>Bacillati</taxon>
        <taxon>Actinomycetota</taxon>
        <taxon>Actinomycetes</taxon>
        <taxon>Pseudonocardiales</taxon>
        <taxon>Pseudonocardiaceae</taxon>
        <taxon>Saccharopolyspora</taxon>
    </lineage>
</organism>
<gene>
    <name evidence="2" type="ORF">BJ969_000627</name>
</gene>
<name>A0A840NDY3_9PSEU</name>
<comment type="caution">
    <text evidence="2">The sequence shown here is derived from an EMBL/GenBank/DDBJ whole genome shotgun (WGS) entry which is preliminary data.</text>
</comment>
<dbReference type="EMBL" id="JACHIV010000001">
    <property type="protein sequence ID" value="MBB5067539.1"/>
    <property type="molecule type" value="Genomic_DNA"/>
</dbReference>
<keyword evidence="2" id="KW-0808">Transferase</keyword>
<evidence type="ECO:0000259" key="1">
    <source>
        <dbReference type="PROSITE" id="PS51186"/>
    </source>
</evidence>
<dbReference type="InterPro" id="IPR000182">
    <property type="entry name" value="GNAT_dom"/>
</dbReference>
<reference evidence="2 3" key="1">
    <citation type="submission" date="2020-08" db="EMBL/GenBank/DDBJ databases">
        <title>Sequencing the genomes of 1000 actinobacteria strains.</title>
        <authorList>
            <person name="Klenk H.-P."/>
        </authorList>
    </citation>
    <scope>NUCLEOTIDE SEQUENCE [LARGE SCALE GENOMIC DNA]</scope>
    <source>
        <strain evidence="2 3">DSM 45582</strain>
    </source>
</reference>
<dbReference type="SUPFAM" id="SSF55729">
    <property type="entry name" value="Acyl-CoA N-acyltransferases (Nat)"/>
    <property type="match status" value="1"/>
</dbReference>
<accession>A0A840NDY3</accession>
<dbReference type="PROSITE" id="PS51186">
    <property type="entry name" value="GNAT"/>
    <property type="match status" value="1"/>
</dbReference>
<dbReference type="Pfam" id="PF00583">
    <property type="entry name" value="Acetyltransf_1"/>
    <property type="match status" value="1"/>
</dbReference>
<keyword evidence="3" id="KW-1185">Reference proteome</keyword>
<protein>
    <submittedName>
        <fullName evidence="2">GNAT superfamily N-acetyltransferase</fullName>
    </submittedName>
</protein>
<dbReference type="Proteomes" id="UP000580474">
    <property type="component" value="Unassembled WGS sequence"/>
</dbReference>
<dbReference type="RefSeq" id="WP_184477134.1">
    <property type="nucleotide sequence ID" value="NZ_JACHIV010000001.1"/>
</dbReference>
<feature type="domain" description="N-acetyltransferase" evidence="1">
    <location>
        <begin position="131"/>
        <end position="274"/>
    </location>
</feature>
<sequence length="274" mass="29314">MDPLHDPDDDALLDPRQARELAGLVENARLASGAVRYGRIGKVGAATVVLNQDNPLPTANHACGLWGTLAEVATTLLTLEQSFADAGRSEAVVYASPTTVGEIEGIADDSGWRAVEENMALLHRSRKTPTSPVRPATDDDLRGIAELIGDDAGLSDSGERRLVRTLAHRGDDPRCVLRVLDDPEADRLAGFAQGFVEHGVGLVEHAVVRPGRRRRGAGSSLVADVVDELYAKGARLIAAYDDEGGPAERFAETCGFEPVYPVTAYARRVDELLD</sequence>